<dbReference type="SMART" id="SM00855">
    <property type="entry name" value="PGAM"/>
    <property type="match status" value="1"/>
</dbReference>
<dbReference type="InterPro" id="IPR051695">
    <property type="entry name" value="Phosphoglycerate_Mutase"/>
</dbReference>
<dbReference type="PANTHER" id="PTHR46517:SF1">
    <property type="entry name" value="FRUCTOSE-2,6-BISPHOSPHATASE TIGAR"/>
    <property type="match status" value="1"/>
</dbReference>
<dbReference type="SUPFAM" id="SSF53254">
    <property type="entry name" value="Phosphoglycerate mutase-like"/>
    <property type="match status" value="1"/>
</dbReference>
<feature type="active site" description="Tele-phosphohistidine intermediate" evidence="2">
    <location>
        <position position="9"/>
    </location>
</feature>
<keyword evidence="5" id="KW-1185">Reference proteome</keyword>
<protein>
    <submittedName>
        <fullName evidence="4">Histidine phosphatase family protein</fullName>
    </submittedName>
</protein>
<dbReference type="GO" id="GO:0004331">
    <property type="term" value="F:fructose-2,6-bisphosphate 2-phosphatase activity"/>
    <property type="evidence" value="ECO:0007669"/>
    <property type="project" value="TreeGrafter"/>
</dbReference>
<dbReference type="EMBL" id="VULT01000012">
    <property type="protein sequence ID" value="MSS17792.1"/>
    <property type="molecule type" value="Genomic_DNA"/>
</dbReference>
<dbReference type="GO" id="GO:0045820">
    <property type="term" value="P:negative regulation of glycolytic process"/>
    <property type="evidence" value="ECO:0007669"/>
    <property type="project" value="TreeGrafter"/>
</dbReference>
<evidence type="ECO:0000313" key="5">
    <source>
        <dbReference type="Proteomes" id="UP000483362"/>
    </source>
</evidence>
<dbReference type="Pfam" id="PF00300">
    <property type="entry name" value="His_Phos_1"/>
    <property type="match status" value="1"/>
</dbReference>
<dbReference type="GO" id="GO:0005829">
    <property type="term" value="C:cytosol"/>
    <property type="evidence" value="ECO:0007669"/>
    <property type="project" value="TreeGrafter"/>
</dbReference>
<dbReference type="GO" id="GO:0043456">
    <property type="term" value="P:regulation of pentose-phosphate shunt"/>
    <property type="evidence" value="ECO:0007669"/>
    <property type="project" value="TreeGrafter"/>
</dbReference>
<dbReference type="PANTHER" id="PTHR46517">
    <property type="entry name" value="FRUCTOSE-2,6-BISPHOSPHATASE TIGAR"/>
    <property type="match status" value="1"/>
</dbReference>
<feature type="binding site" evidence="3">
    <location>
        <begin position="8"/>
        <end position="15"/>
    </location>
    <ligand>
        <name>substrate</name>
    </ligand>
</feature>
<reference evidence="4 5" key="1">
    <citation type="submission" date="2019-08" db="EMBL/GenBank/DDBJ databases">
        <title>In-depth cultivation of the pig gut microbiome towards novel bacterial diversity and tailored functional studies.</title>
        <authorList>
            <person name="Wylensek D."/>
            <person name="Hitch T.C.A."/>
            <person name="Clavel T."/>
        </authorList>
    </citation>
    <scope>NUCLEOTIDE SEQUENCE [LARGE SCALE GENOMIC DNA]</scope>
    <source>
        <strain evidence="4 5">Oil-RF-744-WCA-WT-10</strain>
    </source>
</reference>
<organism evidence="4 5">
    <name type="scientific">Sodaliphilus pleomorphus</name>
    <dbReference type="NCBI Taxonomy" id="2606626"/>
    <lineage>
        <taxon>Bacteria</taxon>
        <taxon>Pseudomonadati</taxon>
        <taxon>Bacteroidota</taxon>
        <taxon>Bacteroidia</taxon>
        <taxon>Bacteroidales</taxon>
        <taxon>Muribaculaceae</taxon>
        <taxon>Sodaliphilus</taxon>
    </lineage>
</organism>
<dbReference type="InterPro" id="IPR001345">
    <property type="entry name" value="PG/BPGM_mutase_AS"/>
</dbReference>
<accession>A0A6L5XFB4</accession>
<evidence type="ECO:0000256" key="2">
    <source>
        <dbReference type="PIRSR" id="PIRSR613078-1"/>
    </source>
</evidence>
<dbReference type="Gene3D" id="3.40.50.1240">
    <property type="entry name" value="Phosphoglycerate mutase-like"/>
    <property type="match status" value="1"/>
</dbReference>
<evidence type="ECO:0000313" key="4">
    <source>
        <dbReference type="EMBL" id="MSS17792.1"/>
    </source>
</evidence>
<dbReference type="AlphaFoldDB" id="A0A6L5XFB4"/>
<sequence length="170" mass="19128">MTTLLLTRHGETVDNANKIMQGQTQGELNATGVAEAEQLAQKMKDEKIDAFVSSDLKRSIDTCRILAKPHDQGVKTTALLRERDWGSWTGKYIPSLQYLNEWPGDVESLAHLKARAQEFLDWIVAHYAGKTVMAVGHGIVNKAIQSVYYKKPMNEIAKMDNCEVRKLILE</sequence>
<proteinExistence type="predicted"/>
<evidence type="ECO:0000256" key="3">
    <source>
        <dbReference type="PIRSR" id="PIRSR613078-2"/>
    </source>
</evidence>
<feature type="binding site" evidence="3">
    <location>
        <position position="58"/>
    </location>
    <ligand>
        <name>substrate</name>
    </ligand>
</feature>
<gene>
    <name evidence="4" type="ORF">FYJ29_08505</name>
</gene>
<feature type="active site" description="Proton donor/acceptor" evidence="2">
    <location>
        <position position="82"/>
    </location>
</feature>
<dbReference type="InterPro" id="IPR029033">
    <property type="entry name" value="His_PPase_superfam"/>
</dbReference>
<comment type="caution">
    <text evidence="4">The sequence shown here is derived from an EMBL/GenBank/DDBJ whole genome shotgun (WGS) entry which is preliminary data.</text>
</comment>
<dbReference type="Proteomes" id="UP000483362">
    <property type="component" value="Unassembled WGS sequence"/>
</dbReference>
<evidence type="ECO:0000256" key="1">
    <source>
        <dbReference type="ARBA" id="ARBA00022801"/>
    </source>
</evidence>
<keyword evidence="1" id="KW-0378">Hydrolase</keyword>
<name>A0A6L5XFB4_9BACT</name>
<dbReference type="InterPro" id="IPR013078">
    <property type="entry name" value="His_Pase_superF_clade-1"/>
</dbReference>
<dbReference type="PROSITE" id="PS00175">
    <property type="entry name" value="PG_MUTASE"/>
    <property type="match status" value="1"/>
</dbReference>
<dbReference type="RefSeq" id="WP_154326468.1">
    <property type="nucleotide sequence ID" value="NZ_CP045696.1"/>
</dbReference>
<dbReference type="CDD" id="cd07067">
    <property type="entry name" value="HP_PGM_like"/>
    <property type="match status" value="1"/>
</dbReference>